<dbReference type="EMBL" id="FTOG01000003">
    <property type="protein sequence ID" value="SIS66719.1"/>
    <property type="molecule type" value="Genomic_DNA"/>
</dbReference>
<evidence type="ECO:0000256" key="5">
    <source>
        <dbReference type="HAMAP-Rule" id="MF_00213"/>
    </source>
</evidence>
<dbReference type="RefSeq" id="WP_076484135.1">
    <property type="nucleotide sequence ID" value="NZ_FTOG01000003.1"/>
</dbReference>
<keyword evidence="4 5" id="KW-0862">Zinc</keyword>
<dbReference type="HAMAP" id="MF_00213">
    <property type="entry name" value="HypA_HybF"/>
    <property type="match status" value="1"/>
</dbReference>
<keyword evidence="7" id="KW-1185">Reference proteome</keyword>
<dbReference type="Gene3D" id="3.30.2320.80">
    <property type="match status" value="1"/>
</dbReference>
<dbReference type="GO" id="GO:0016151">
    <property type="term" value="F:nickel cation binding"/>
    <property type="evidence" value="ECO:0007669"/>
    <property type="project" value="UniProtKB-UniRule"/>
</dbReference>
<dbReference type="STRING" id="453582.SAMN05421580_103123"/>
<evidence type="ECO:0000256" key="4">
    <source>
        <dbReference type="ARBA" id="ARBA00022833"/>
    </source>
</evidence>
<comment type="similarity">
    <text evidence="1 5">Belongs to the HypA/HybF family.</text>
</comment>
<feature type="binding site" evidence="5">
    <location>
        <position position="2"/>
    </location>
    <ligand>
        <name>Ni(2+)</name>
        <dbReference type="ChEBI" id="CHEBI:49786"/>
    </ligand>
</feature>
<feature type="binding site" evidence="5">
    <location>
        <position position="92"/>
    </location>
    <ligand>
        <name>Zn(2+)</name>
        <dbReference type="ChEBI" id="CHEBI:29105"/>
    </ligand>
</feature>
<dbReference type="PROSITE" id="PS01249">
    <property type="entry name" value="HYPA"/>
    <property type="match status" value="1"/>
</dbReference>
<feature type="binding site" evidence="5">
    <location>
        <position position="89"/>
    </location>
    <ligand>
        <name>Zn(2+)</name>
        <dbReference type="ChEBI" id="CHEBI:29105"/>
    </ligand>
</feature>
<organism evidence="6 7">
    <name type="scientific">Rhodobacter aestuarii</name>
    <dbReference type="NCBI Taxonomy" id="453582"/>
    <lineage>
        <taxon>Bacteria</taxon>
        <taxon>Pseudomonadati</taxon>
        <taxon>Pseudomonadota</taxon>
        <taxon>Alphaproteobacteria</taxon>
        <taxon>Rhodobacterales</taxon>
        <taxon>Rhodobacter group</taxon>
        <taxon>Rhodobacter</taxon>
    </lineage>
</organism>
<evidence type="ECO:0000313" key="7">
    <source>
        <dbReference type="Proteomes" id="UP000186221"/>
    </source>
</evidence>
<comment type="function">
    <text evidence="5">Involved in the maturation of [NiFe] hydrogenases. Required for nickel insertion into the metal center of the hydrogenase.</text>
</comment>
<gene>
    <name evidence="5" type="primary">hypA</name>
    <name evidence="6" type="ORF">SAMN05421580_103123</name>
</gene>
<dbReference type="OrthoDB" id="288014at2"/>
<dbReference type="Pfam" id="PF01155">
    <property type="entry name" value="HypA"/>
    <property type="match status" value="1"/>
</dbReference>
<dbReference type="NCBIfam" id="TIGR00100">
    <property type="entry name" value="hypA"/>
    <property type="match status" value="1"/>
</dbReference>
<keyword evidence="2 5" id="KW-0533">Nickel</keyword>
<protein>
    <recommendedName>
        <fullName evidence="5">Hydrogenase maturation factor HypA</fullName>
    </recommendedName>
</protein>
<dbReference type="GO" id="GO:0051604">
    <property type="term" value="P:protein maturation"/>
    <property type="evidence" value="ECO:0007669"/>
    <property type="project" value="InterPro"/>
</dbReference>
<dbReference type="PIRSF" id="PIRSF004761">
    <property type="entry name" value="Hydrgn_mat_HypA"/>
    <property type="match status" value="1"/>
</dbReference>
<dbReference type="Proteomes" id="UP000186221">
    <property type="component" value="Unassembled WGS sequence"/>
</dbReference>
<dbReference type="PANTHER" id="PTHR34535">
    <property type="entry name" value="HYDROGENASE MATURATION FACTOR HYPA"/>
    <property type="match status" value="1"/>
</dbReference>
<keyword evidence="3 5" id="KW-0479">Metal-binding</keyword>
<dbReference type="PANTHER" id="PTHR34535:SF3">
    <property type="entry name" value="HYDROGENASE MATURATION FACTOR HYPA"/>
    <property type="match status" value="1"/>
</dbReference>
<evidence type="ECO:0000256" key="1">
    <source>
        <dbReference type="ARBA" id="ARBA00010748"/>
    </source>
</evidence>
<evidence type="ECO:0000313" key="6">
    <source>
        <dbReference type="EMBL" id="SIS66719.1"/>
    </source>
</evidence>
<feature type="binding site" evidence="5">
    <location>
        <position position="73"/>
    </location>
    <ligand>
        <name>Zn(2+)</name>
        <dbReference type="ChEBI" id="CHEBI:29105"/>
    </ligand>
</feature>
<evidence type="ECO:0000256" key="3">
    <source>
        <dbReference type="ARBA" id="ARBA00022723"/>
    </source>
</evidence>
<sequence length="113" mass="12334">MHEMSIVEGIRSVIEDAGRAQGFERVTKVRLEIGRMSGVEIGALEFAFDVVMNGSIAEGAELEILNIPGKALCFDCEKTVEVEHRLDTCPNCGGARLLVQGGDEMRIKDLEVL</sequence>
<dbReference type="InterPro" id="IPR000688">
    <property type="entry name" value="HypA/HybF"/>
</dbReference>
<feature type="binding site" evidence="5">
    <location>
        <position position="76"/>
    </location>
    <ligand>
        <name>Zn(2+)</name>
        <dbReference type="ChEBI" id="CHEBI:29105"/>
    </ligand>
</feature>
<evidence type="ECO:0000256" key="2">
    <source>
        <dbReference type="ARBA" id="ARBA00022596"/>
    </source>
</evidence>
<accession>A0A1N7KYL6</accession>
<dbReference type="GO" id="GO:0008270">
    <property type="term" value="F:zinc ion binding"/>
    <property type="evidence" value="ECO:0007669"/>
    <property type="project" value="UniProtKB-UniRule"/>
</dbReference>
<dbReference type="InterPro" id="IPR020538">
    <property type="entry name" value="Hydgase_Ni_incorp_HypA/HybF_CS"/>
</dbReference>
<proteinExistence type="inferred from homology"/>
<reference evidence="7" key="1">
    <citation type="submission" date="2017-01" db="EMBL/GenBank/DDBJ databases">
        <authorList>
            <person name="Varghese N."/>
            <person name="Submissions S."/>
        </authorList>
    </citation>
    <scope>NUCLEOTIDE SEQUENCE [LARGE SCALE GENOMIC DNA]</scope>
    <source>
        <strain evidence="7">DSM 19945</strain>
    </source>
</reference>
<name>A0A1N7KYL6_9RHOB</name>
<dbReference type="AlphaFoldDB" id="A0A1N7KYL6"/>